<dbReference type="Gene3D" id="3.40.630.190">
    <property type="entry name" value="LCP protein"/>
    <property type="match status" value="1"/>
</dbReference>
<sequence>MVHDIDLLDLEKQSITSSRQRRGSRKMLKFLTYITAISIIVLFVFTSRVLMSEDNSIVSTFSFLSQFKHLARTSDNMLKGEENDRINVLLLGVGGEGHEGGLLTDTIIFASIVPSTGDVALLSIPRDLTIPIEGYGWRKVNNINAFAEVEKKGSGGLATSQALSRVIDLPIDYYVRVDFAGFAEIIDELGGVEVEVENTLEDFQYPVSGREEAEDYDSRFEHLYIAKGRQKMDGDLALKYARSRHAQGAEGSDFARSRRQQKILEAIKEKVTNLRILFKPSMISRIFNSLEEHVSTNLKVWEMVKLWDMTKGIERDQITNKVLDNSESGLLVDFITAEGAYVLQPRSGDFDEIQYLAKNIFSNAPPKQKLAVIKEYPKLEIQNGTWVNGLGSRVATDLEKYGFEIINLGNASKQNYEYSIIFDLSYGEKMESLMILKEKIGARINYGLPDWLIAELEEKNAGQKNLVQPDFILILGQDLDKTKSGAENVEE</sequence>
<evidence type="ECO:0000259" key="3">
    <source>
        <dbReference type="Pfam" id="PF03816"/>
    </source>
</evidence>
<evidence type="ECO:0008006" key="7">
    <source>
        <dbReference type="Google" id="ProtNLM"/>
    </source>
</evidence>
<feature type="transmembrane region" description="Helical" evidence="2">
    <location>
        <begin position="30"/>
        <end position="51"/>
    </location>
</feature>
<evidence type="ECO:0000313" key="6">
    <source>
        <dbReference type="Proteomes" id="UP000228626"/>
    </source>
</evidence>
<proteinExistence type="inferred from homology"/>
<feature type="domain" description="LytR/CpsA/Psr regulator C-terminal" evidence="4">
    <location>
        <begin position="378"/>
        <end position="427"/>
    </location>
</feature>
<comment type="similarity">
    <text evidence="1">Belongs to the LytR/CpsA/Psr (LCP) family.</text>
</comment>
<dbReference type="InterPro" id="IPR027381">
    <property type="entry name" value="LytR/CpsA/Psr_C"/>
</dbReference>
<protein>
    <recommendedName>
        <fullName evidence="7">Cell envelope-related transcriptional attenuator domain-containing protein</fullName>
    </recommendedName>
</protein>
<keyword evidence="2" id="KW-0812">Transmembrane</keyword>
<dbReference type="Proteomes" id="UP000228626">
    <property type="component" value="Unassembled WGS sequence"/>
</dbReference>
<dbReference type="InterPro" id="IPR004474">
    <property type="entry name" value="LytR_CpsA_psr"/>
</dbReference>
<evidence type="ECO:0000256" key="2">
    <source>
        <dbReference type="SAM" id="Phobius"/>
    </source>
</evidence>
<dbReference type="EMBL" id="PFAR01000032">
    <property type="protein sequence ID" value="PIR93097.1"/>
    <property type="molecule type" value="Genomic_DNA"/>
</dbReference>
<accession>A0A2H0V1Y7</accession>
<dbReference type="AlphaFoldDB" id="A0A2H0V1Y7"/>
<gene>
    <name evidence="5" type="ORF">COT99_02650</name>
</gene>
<name>A0A2H0V1Y7_9BACT</name>
<evidence type="ECO:0000313" key="5">
    <source>
        <dbReference type="EMBL" id="PIR93097.1"/>
    </source>
</evidence>
<feature type="domain" description="Cell envelope-related transcriptional attenuator" evidence="3">
    <location>
        <begin position="104"/>
        <end position="272"/>
    </location>
</feature>
<dbReference type="Pfam" id="PF03816">
    <property type="entry name" value="LytR_cpsA_psr"/>
    <property type="match status" value="1"/>
</dbReference>
<keyword evidence="2" id="KW-1133">Transmembrane helix</keyword>
<dbReference type="Gene3D" id="3.30.70.2390">
    <property type="match status" value="1"/>
</dbReference>
<dbReference type="NCBIfam" id="TIGR00350">
    <property type="entry name" value="lytR_cpsA_psr"/>
    <property type="match status" value="1"/>
</dbReference>
<dbReference type="PANTHER" id="PTHR33392:SF6">
    <property type="entry name" value="POLYISOPRENYL-TEICHOIC ACID--PEPTIDOGLYCAN TEICHOIC ACID TRANSFERASE TAGU"/>
    <property type="match status" value="1"/>
</dbReference>
<evidence type="ECO:0000259" key="4">
    <source>
        <dbReference type="Pfam" id="PF13399"/>
    </source>
</evidence>
<evidence type="ECO:0000256" key="1">
    <source>
        <dbReference type="ARBA" id="ARBA00006068"/>
    </source>
</evidence>
<dbReference type="InterPro" id="IPR050922">
    <property type="entry name" value="LytR/CpsA/Psr_CW_biosynth"/>
</dbReference>
<dbReference type="Pfam" id="PF13399">
    <property type="entry name" value="LytR_C"/>
    <property type="match status" value="1"/>
</dbReference>
<reference evidence="6" key="1">
    <citation type="submission" date="2017-09" db="EMBL/GenBank/DDBJ databases">
        <title>Depth-based differentiation of microbial function through sediment-hosted aquifers and enrichment of novel symbionts in the deep terrestrial subsurface.</title>
        <authorList>
            <person name="Probst A.J."/>
            <person name="Ladd B."/>
            <person name="Jarett J.K."/>
            <person name="Geller-Mcgrath D.E."/>
            <person name="Sieber C.M.K."/>
            <person name="Emerson J.B."/>
            <person name="Anantharaman K."/>
            <person name="Thomas B.C."/>
            <person name="Malmstrom R."/>
            <person name="Stieglmeier M."/>
            <person name="Klingl A."/>
            <person name="Woyke T."/>
            <person name="Ryan C.M."/>
            <person name="Banfield J.F."/>
        </authorList>
    </citation>
    <scope>NUCLEOTIDE SEQUENCE [LARGE SCALE GENOMIC DNA]</scope>
</reference>
<keyword evidence="2" id="KW-0472">Membrane</keyword>
<comment type="caution">
    <text evidence="5">The sequence shown here is derived from an EMBL/GenBank/DDBJ whole genome shotgun (WGS) entry which is preliminary data.</text>
</comment>
<dbReference type="PANTHER" id="PTHR33392">
    <property type="entry name" value="POLYISOPRENYL-TEICHOIC ACID--PEPTIDOGLYCAN TEICHOIC ACID TRANSFERASE TAGU"/>
    <property type="match status" value="1"/>
</dbReference>
<organism evidence="5 6">
    <name type="scientific">Candidatus Falkowbacteria bacterium CG10_big_fil_rev_8_21_14_0_10_43_10</name>
    <dbReference type="NCBI Taxonomy" id="1974567"/>
    <lineage>
        <taxon>Bacteria</taxon>
        <taxon>Candidatus Falkowiibacteriota</taxon>
    </lineage>
</organism>